<evidence type="ECO:0000256" key="1">
    <source>
        <dbReference type="ARBA" id="ARBA00002180"/>
    </source>
</evidence>
<keyword evidence="2" id="KW-0815">Transposition</keyword>
<dbReference type="GO" id="GO:0046872">
    <property type="term" value="F:metal ion binding"/>
    <property type="evidence" value="ECO:0007669"/>
    <property type="project" value="UniProtKB-KW"/>
</dbReference>
<evidence type="ECO:0000256" key="10">
    <source>
        <dbReference type="ARBA" id="ARBA00022801"/>
    </source>
</evidence>
<keyword evidence="7" id="KW-0479">Metal-binding</keyword>
<dbReference type="GO" id="GO:0003887">
    <property type="term" value="F:DNA-directed DNA polymerase activity"/>
    <property type="evidence" value="ECO:0007669"/>
    <property type="project" value="UniProtKB-KW"/>
</dbReference>
<dbReference type="GO" id="GO:0006310">
    <property type="term" value="P:DNA recombination"/>
    <property type="evidence" value="ECO:0007669"/>
    <property type="project" value="UniProtKB-KW"/>
</dbReference>
<keyword evidence="3" id="KW-1188">Viral release from host cell</keyword>
<dbReference type="Pfam" id="PF13976">
    <property type="entry name" value="gag_pre-integrs"/>
    <property type="match status" value="1"/>
</dbReference>
<dbReference type="Proteomes" id="UP000629468">
    <property type="component" value="Unassembled WGS sequence"/>
</dbReference>
<dbReference type="InterPro" id="IPR036397">
    <property type="entry name" value="RNaseH_sf"/>
</dbReference>
<dbReference type="AlphaFoldDB" id="A0A8H7F937"/>
<feature type="region of interest" description="Disordered" evidence="22">
    <location>
        <begin position="1"/>
        <end position="50"/>
    </location>
</feature>
<name>A0A8H7F937_AGABI</name>
<comment type="caution">
    <text evidence="24">The sequence shown here is derived from an EMBL/GenBank/DDBJ whole genome shotgun (WGS) entry which is preliminary data.</text>
</comment>
<dbReference type="Pfam" id="PF07727">
    <property type="entry name" value="RVT_2"/>
    <property type="match status" value="1"/>
</dbReference>
<dbReference type="Pfam" id="PF22936">
    <property type="entry name" value="Pol_BBD"/>
    <property type="match status" value="1"/>
</dbReference>
<dbReference type="GO" id="GO:0005524">
    <property type="term" value="F:ATP binding"/>
    <property type="evidence" value="ECO:0007669"/>
    <property type="project" value="UniProtKB-KW"/>
</dbReference>
<comment type="catalytic activity">
    <reaction evidence="20">
        <text>DNA(n) + a 2'-deoxyribonucleoside 5'-triphosphate = DNA(n+1) + diphosphate</text>
        <dbReference type="Rhea" id="RHEA:22508"/>
        <dbReference type="Rhea" id="RHEA-COMP:17339"/>
        <dbReference type="Rhea" id="RHEA-COMP:17340"/>
        <dbReference type="ChEBI" id="CHEBI:33019"/>
        <dbReference type="ChEBI" id="CHEBI:61560"/>
        <dbReference type="ChEBI" id="CHEBI:173112"/>
        <dbReference type="EC" id="2.7.7.49"/>
    </reaction>
</comment>
<evidence type="ECO:0000259" key="23">
    <source>
        <dbReference type="PROSITE" id="PS50994"/>
    </source>
</evidence>
<keyword evidence="14" id="KW-0229">DNA integration</keyword>
<keyword evidence="4" id="KW-0645">Protease</keyword>
<evidence type="ECO:0000256" key="16">
    <source>
        <dbReference type="ARBA" id="ARBA00022932"/>
    </source>
</evidence>
<evidence type="ECO:0000256" key="17">
    <source>
        <dbReference type="ARBA" id="ARBA00023113"/>
    </source>
</evidence>
<keyword evidence="18" id="KW-0233">DNA recombination</keyword>
<keyword evidence="10" id="KW-0378">Hydrolase</keyword>
<feature type="domain" description="Integrase catalytic" evidence="23">
    <location>
        <begin position="551"/>
        <end position="719"/>
    </location>
</feature>
<evidence type="ECO:0000256" key="18">
    <source>
        <dbReference type="ARBA" id="ARBA00023172"/>
    </source>
</evidence>
<gene>
    <name evidence="24" type="ORF">Agabi119p4_2369</name>
</gene>
<dbReference type="GO" id="GO:0003723">
    <property type="term" value="F:RNA binding"/>
    <property type="evidence" value="ECO:0007669"/>
    <property type="project" value="UniProtKB-KW"/>
</dbReference>
<evidence type="ECO:0000256" key="19">
    <source>
        <dbReference type="ARBA" id="ARBA00023268"/>
    </source>
</evidence>
<keyword evidence="16" id="KW-0239">DNA-directed DNA polymerase</keyword>
<dbReference type="InterPro" id="IPR001584">
    <property type="entry name" value="Integrase_cat-core"/>
</dbReference>
<evidence type="ECO:0000256" key="14">
    <source>
        <dbReference type="ARBA" id="ARBA00022908"/>
    </source>
</evidence>
<dbReference type="InterPro" id="IPR039537">
    <property type="entry name" value="Retrotran_Ty1/copia-like"/>
</dbReference>
<comment type="function">
    <text evidence="1">The aspartyl protease (PR) mediates the proteolytic cleavages of the Gag and Gag-Pol polyproteins after assembly of the VLP.</text>
</comment>
<feature type="compositionally biased region" description="Low complexity" evidence="22">
    <location>
        <begin position="822"/>
        <end position="842"/>
    </location>
</feature>
<keyword evidence="6" id="KW-0540">Nuclease</keyword>
<evidence type="ECO:0000256" key="12">
    <source>
        <dbReference type="ARBA" id="ARBA00022842"/>
    </source>
</evidence>
<keyword evidence="5" id="KW-0548">Nucleotidyltransferase</keyword>
<feature type="region of interest" description="Disordered" evidence="22">
    <location>
        <begin position="190"/>
        <end position="215"/>
    </location>
</feature>
<dbReference type="PANTHER" id="PTHR42648:SF11">
    <property type="entry name" value="TRANSPOSON TY4-P GAG-POL POLYPROTEIN"/>
    <property type="match status" value="1"/>
</dbReference>
<keyword evidence="19" id="KW-0511">Multifunctional enzyme</keyword>
<keyword evidence="11" id="KW-0067">ATP-binding</keyword>
<accession>A0A8H7F937</accession>
<keyword evidence="16" id="KW-0808">Transferase</keyword>
<evidence type="ECO:0000256" key="3">
    <source>
        <dbReference type="ARBA" id="ARBA00022612"/>
    </source>
</evidence>
<evidence type="ECO:0000256" key="22">
    <source>
        <dbReference type="SAM" id="MobiDB-lite"/>
    </source>
</evidence>
<dbReference type="InterPro" id="IPR012337">
    <property type="entry name" value="RNaseH-like_sf"/>
</dbReference>
<evidence type="ECO:0000256" key="5">
    <source>
        <dbReference type="ARBA" id="ARBA00022695"/>
    </source>
</evidence>
<keyword evidence="8" id="KW-0547">Nucleotide-binding</keyword>
<evidence type="ECO:0000256" key="7">
    <source>
        <dbReference type="ARBA" id="ARBA00022723"/>
    </source>
</evidence>
<feature type="compositionally biased region" description="Low complexity" evidence="22">
    <location>
        <begin position="191"/>
        <end position="206"/>
    </location>
</feature>
<dbReference type="InterPro" id="IPR054722">
    <property type="entry name" value="PolX-like_BBD"/>
</dbReference>
<evidence type="ECO:0000256" key="4">
    <source>
        <dbReference type="ARBA" id="ARBA00022670"/>
    </source>
</evidence>
<dbReference type="PROSITE" id="PS50994">
    <property type="entry name" value="INTEGRASE"/>
    <property type="match status" value="1"/>
</dbReference>
<keyword evidence="12" id="KW-0460">Magnesium</keyword>
<dbReference type="GO" id="GO:0005634">
    <property type="term" value="C:nucleus"/>
    <property type="evidence" value="ECO:0007669"/>
    <property type="project" value="UniProtKB-ARBA"/>
</dbReference>
<dbReference type="InterPro" id="IPR013103">
    <property type="entry name" value="RVT_2"/>
</dbReference>
<keyword evidence="13" id="KW-0694">RNA-binding</keyword>
<dbReference type="Gene3D" id="3.30.420.10">
    <property type="entry name" value="Ribonuclease H-like superfamily/Ribonuclease H"/>
    <property type="match status" value="1"/>
</dbReference>
<comment type="catalytic activity">
    <reaction evidence="21">
        <text>DNA(n) + a 2'-deoxyribonucleoside 5'-triphosphate = DNA(n+1) + diphosphate</text>
        <dbReference type="Rhea" id="RHEA:22508"/>
        <dbReference type="Rhea" id="RHEA-COMP:17339"/>
        <dbReference type="Rhea" id="RHEA-COMP:17340"/>
        <dbReference type="ChEBI" id="CHEBI:33019"/>
        <dbReference type="ChEBI" id="CHEBI:61560"/>
        <dbReference type="ChEBI" id="CHEBI:173112"/>
        <dbReference type="EC" id="2.7.7.7"/>
    </reaction>
</comment>
<dbReference type="InterPro" id="IPR057670">
    <property type="entry name" value="SH3_retrovirus"/>
</dbReference>
<dbReference type="Pfam" id="PF14223">
    <property type="entry name" value="Retrotran_gag_2"/>
    <property type="match status" value="1"/>
</dbReference>
<evidence type="ECO:0000256" key="15">
    <source>
        <dbReference type="ARBA" id="ARBA00022918"/>
    </source>
</evidence>
<proteinExistence type="predicted"/>
<feature type="compositionally biased region" description="Polar residues" evidence="22">
    <location>
        <begin position="259"/>
        <end position="278"/>
    </location>
</feature>
<feature type="compositionally biased region" description="Low complexity" evidence="22">
    <location>
        <begin position="17"/>
        <end position="50"/>
    </location>
</feature>
<evidence type="ECO:0000256" key="21">
    <source>
        <dbReference type="ARBA" id="ARBA00049244"/>
    </source>
</evidence>
<dbReference type="InterPro" id="IPR025724">
    <property type="entry name" value="GAG-pre-integrase_dom"/>
</dbReference>
<dbReference type="GO" id="GO:0032196">
    <property type="term" value="P:transposition"/>
    <property type="evidence" value="ECO:0007669"/>
    <property type="project" value="UniProtKB-KW"/>
</dbReference>
<reference evidence="24 25" key="1">
    <citation type="journal article" name="Sci. Rep.">
        <title>Telomere-to-telomere assembled and centromere annotated genomes of the two main subspecies of the button mushroom Agaricus bisporus reveal especially polymorphic chromosome ends.</title>
        <authorList>
            <person name="Sonnenberg A.S.M."/>
            <person name="Sedaghat-Telgerd N."/>
            <person name="Lavrijssen B."/>
            <person name="Ohm R.A."/>
            <person name="Hendrickx P.M."/>
            <person name="Scholtmeijer K."/>
            <person name="Baars J.J.P."/>
            <person name="van Peer A."/>
        </authorList>
    </citation>
    <scope>NUCLEOTIDE SEQUENCE [LARGE SCALE GENOMIC DNA]</scope>
    <source>
        <strain evidence="24 25">H119_p4</strain>
    </source>
</reference>
<feature type="region of interest" description="Disordered" evidence="22">
    <location>
        <begin position="250"/>
        <end position="283"/>
    </location>
</feature>
<dbReference type="GO" id="GO:0004519">
    <property type="term" value="F:endonuclease activity"/>
    <property type="evidence" value="ECO:0007669"/>
    <property type="project" value="UniProtKB-KW"/>
</dbReference>
<feature type="compositionally biased region" description="Polar residues" evidence="22">
    <location>
        <begin position="791"/>
        <end position="810"/>
    </location>
</feature>
<dbReference type="Pfam" id="PF25597">
    <property type="entry name" value="SH3_retrovirus"/>
    <property type="match status" value="1"/>
</dbReference>
<dbReference type="SUPFAM" id="SSF53098">
    <property type="entry name" value="Ribonuclease H-like"/>
    <property type="match status" value="1"/>
</dbReference>
<sequence>MYLDGTAANPVATPGQSIPTIITTPPSPTTATTTTTSTSPETPWESTTPSTAEWRVRNAWTMGLLIYNTIDPIGLGISISGTAAEAWKSYLDTYEVASEIATLNAEMELRNMKYTDGQDFTEFISRLRTKWSNANALGAKIDDKGFRTIILSALPRSWDSIVATLYTTQTSREAISQLLTHWARISRDRVTTSQTTSALQTTTQSNNRDRQRNQNSQLVCTNQNCSRRGHTIEFCYWPGGGKAGQFPAGFGRRGGARGNASNTTTGGYQTSANNTTTNEKPESDKPQVFALAVITDITDDAVKVPSNLPIQPSDPNTSLIPTPSVSETLRDATGKDQGVGVSITSSKPTVALLYETVTLLDSGASDHCFINKASFSTYDSISPPRQGNSAGKGSTFGIEGVREAEIFTPVNGVSTKIILAGALHTPQLRSNLISISKLVSRGSSVSFEGDSATVRNHTGNIALVAVKENGLYVVPPTGVHVNVVQSKRKAVSLEVWHRRLGHISVEVIKRMLKEDLVDGLSIAGSMEMKGLCEDCIFGKHTSHPYNNPASPENHPLKRVYIDLWGPSPVQSAGGQRYFMLIIDGATSYRKLYFLTTKSVDATLMAFKEFHKEAERQTGKTLKEVRLDMGREWYNKLWSTYVKAHGIVLNFTTPYAHQQNGKAERSMRTLLDMARTSLADSGLPQKYWADAVQTAAYVRNLTPTTGSPTNIPSQRWFGQRQDISHLCPFGSTAYAHIPAEIHSSKLSPRSSKLTLIGYYGHTGYKLLDRTTGAAYKSRDVIFEESRPHLSTDPITSFSPNDSTGSQSTQQIAPRPKAIDDLHTTSTPTSTSPSSAPTAPTATPNMENTSTLENLMDPPPALRRSRRETKPSQRDFQAPRNYREAMKNSDMWLDPMLKELNVMREKQVFRLVPRPVGKNVVKSRWVFANKYDEAGAVVNRKARLVAKGFTQVIGEDYDETYASVARLESVRMVCAVAASRGLRLWQVDFVSAFLNSENSFEVYMEQPPGFEEGGDHVWLLLKTLYGTMQGAHDWAQTLDRTYAGHGYYISKADPQTDDVLGALSTAEGETKAKDELC</sequence>
<organism evidence="24 25">
    <name type="scientific">Agaricus bisporus var. burnettii</name>
    <dbReference type="NCBI Taxonomy" id="192524"/>
    <lineage>
        <taxon>Eukaryota</taxon>
        <taxon>Fungi</taxon>
        <taxon>Dikarya</taxon>
        <taxon>Basidiomycota</taxon>
        <taxon>Agaricomycotina</taxon>
        <taxon>Agaricomycetes</taxon>
        <taxon>Agaricomycetidae</taxon>
        <taxon>Agaricales</taxon>
        <taxon>Agaricineae</taxon>
        <taxon>Agaricaceae</taxon>
        <taxon>Agaricus</taxon>
    </lineage>
</organism>
<keyword evidence="17" id="KW-0917">Virion maturation</keyword>
<evidence type="ECO:0000256" key="9">
    <source>
        <dbReference type="ARBA" id="ARBA00022759"/>
    </source>
</evidence>
<keyword evidence="15" id="KW-0695">RNA-directed DNA polymerase</keyword>
<evidence type="ECO:0000256" key="6">
    <source>
        <dbReference type="ARBA" id="ARBA00022722"/>
    </source>
</evidence>
<dbReference type="GO" id="GO:0015074">
    <property type="term" value="P:DNA integration"/>
    <property type="evidence" value="ECO:0007669"/>
    <property type="project" value="UniProtKB-KW"/>
</dbReference>
<dbReference type="GO" id="GO:0008233">
    <property type="term" value="F:peptidase activity"/>
    <property type="evidence" value="ECO:0007669"/>
    <property type="project" value="UniProtKB-KW"/>
</dbReference>
<keyword evidence="9" id="KW-0255">Endonuclease</keyword>
<evidence type="ECO:0000313" key="24">
    <source>
        <dbReference type="EMBL" id="KAF7782993.1"/>
    </source>
</evidence>
<dbReference type="GO" id="GO:0006508">
    <property type="term" value="P:proteolysis"/>
    <property type="evidence" value="ECO:0007669"/>
    <property type="project" value="UniProtKB-KW"/>
</dbReference>
<dbReference type="GO" id="GO:0003964">
    <property type="term" value="F:RNA-directed DNA polymerase activity"/>
    <property type="evidence" value="ECO:0007669"/>
    <property type="project" value="UniProtKB-KW"/>
</dbReference>
<evidence type="ECO:0000256" key="13">
    <source>
        <dbReference type="ARBA" id="ARBA00022884"/>
    </source>
</evidence>
<evidence type="ECO:0000256" key="20">
    <source>
        <dbReference type="ARBA" id="ARBA00048173"/>
    </source>
</evidence>
<dbReference type="PANTHER" id="PTHR42648">
    <property type="entry name" value="TRANSPOSASE, PUTATIVE-RELATED"/>
    <property type="match status" value="1"/>
</dbReference>
<protein>
    <recommendedName>
        <fullName evidence="23">Integrase catalytic domain-containing protein</fullName>
    </recommendedName>
</protein>
<evidence type="ECO:0000256" key="11">
    <source>
        <dbReference type="ARBA" id="ARBA00022840"/>
    </source>
</evidence>
<dbReference type="EMBL" id="JABXXO010000003">
    <property type="protein sequence ID" value="KAF7782993.1"/>
    <property type="molecule type" value="Genomic_DNA"/>
</dbReference>
<evidence type="ECO:0000313" key="25">
    <source>
        <dbReference type="Proteomes" id="UP000629468"/>
    </source>
</evidence>
<evidence type="ECO:0000256" key="8">
    <source>
        <dbReference type="ARBA" id="ARBA00022741"/>
    </source>
</evidence>
<evidence type="ECO:0000256" key="2">
    <source>
        <dbReference type="ARBA" id="ARBA00022578"/>
    </source>
</evidence>
<feature type="region of interest" description="Disordered" evidence="22">
    <location>
        <begin position="785"/>
        <end position="881"/>
    </location>
</feature>